<sequence length="101" mass="11696">MSYAVRLHANAQRDFARAIAWYAAEAPTEVPRFVDDFIATARRLEVFPHLAPLVYRGARRANLTTYPYQLWYRALDQANVIEVIALLHHRQDPAQFGERLS</sequence>
<evidence type="ECO:0000313" key="3">
    <source>
        <dbReference type="Proteomes" id="UP000824037"/>
    </source>
</evidence>
<dbReference type="AlphaFoldDB" id="A0A9D2J2X2"/>
<comment type="caution">
    <text evidence="2">The sequence shown here is derived from an EMBL/GenBank/DDBJ whole genome shotgun (WGS) entry which is preliminary data.</text>
</comment>
<dbReference type="Gene3D" id="3.30.2310.20">
    <property type="entry name" value="RelE-like"/>
    <property type="match status" value="1"/>
</dbReference>
<gene>
    <name evidence="2" type="ORF">H9815_02080</name>
</gene>
<dbReference type="Pfam" id="PF05016">
    <property type="entry name" value="ParE_toxin"/>
    <property type="match status" value="1"/>
</dbReference>
<accession>A0A9D2J2X2</accession>
<organism evidence="2 3">
    <name type="scientific">Candidatus Ruania gallistercoris</name>
    <dbReference type="NCBI Taxonomy" id="2838746"/>
    <lineage>
        <taxon>Bacteria</taxon>
        <taxon>Bacillati</taxon>
        <taxon>Actinomycetota</taxon>
        <taxon>Actinomycetes</taxon>
        <taxon>Micrococcales</taxon>
        <taxon>Ruaniaceae</taxon>
        <taxon>Ruania</taxon>
    </lineage>
</organism>
<dbReference type="InterPro" id="IPR035093">
    <property type="entry name" value="RelE/ParE_toxin_dom_sf"/>
</dbReference>
<name>A0A9D2J2X2_9MICO</name>
<evidence type="ECO:0000256" key="1">
    <source>
        <dbReference type="ARBA" id="ARBA00022649"/>
    </source>
</evidence>
<reference evidence="2" key="1">
    <citation type="journal article" date="2021" name="PeerJ">
        <title>Extensive microbial diversity within the chicken gut microbiome revealed by metagenomics and culture.</title>
        <authorList>
            <person name="Gilroy R."/>
            <person name="Ravi A."/>
            <person name="Getino M."/>
            <person name="Pursley I."/>
            <person name="Horton D.L."/>
            <person name="Alikhan N.F."/>
            <person name="Baker D."/>
            <person name="Gharbi K."/>
            <person name="Hall N."/>
            <person name="Watson M."/>
            <person name="Adriaenssens E.M."/>
            <person name="Foster-Nyarko E."/>
            <person name="Jarju S."/>
            <person name="Secka A."/>
            <person name="Antonio M."/>
            <person name="Oren A."/>
            <person name="Chaudhuri R.R."/>
            <person name="La Ragione R."/>
            <person name="Hildebrand F."/>
            <person name="Pallen M.J."/>
        </authorList>
    </citation>
    <scope>NUCLEOTIDE SEQUENCE</scope>
    <source>
        <strain evidence="2">ChiGjej4B4-7305</strain>
    </source>
</reference>
<proteinExistence type="predicted"/>
<protein>
    <submittedName>
        <fullName evidence="2">Type II toxin-antitoxin system RelE/ParE family toxin</fullName>
    </submittedName>
</protein>
<evidence type="ECO:0000313" key="2">
    <source>
        <dbReference type="EMBL" id="HIZ34538.1"/>
    </source>
</evidence>
<reference evidence="2" key="2">
    <citation type="submission" date="2021-04" db="EMBL/GenBank/DDBJ databases">
        <authorList>
            <person name="Gilroy R."/>
        </authorList>
    </citation>
    <scope>NUCLEOTIDE SEQUENCE</scope>
    <source>
        <strain evidence="2">ChiGjej4B4-7305</strain>
    </source>
</reference>
<keyword evidence="1" id="KW-1277">Toxin-antitoxin system</keyword>
<dbReference type="Proteomes" id="UP000824037">
    <property type="component" value="Unassembled WGS sequence"/>
</dbReference>
<dbReference type="EMBL" id="DXBY01000043">
    <property type="protein sequence ID" value="HIZ34538.1"/>
    <property type="molecule type" value="Genomic_DNA"/>
</dbReference>
<dbReference type="InterPro" id="IPR007712">
    <property type="entry name" value="RelE/ParE_toxin"/>
</dbReference>